<name>A0AAT9J7J6_9VIRU</name>
<proteinExistence type="predicted"/>
<dbReference type="EMBL" id="BK067790">
    <property type="protein sequence ID" value="DBA52136.1"/>
    <property type="molecule type" value="Genomic_DNA"/>
</dbReference>
<evidence type="ECO:0000313" key="1">
    <source>
        <dbReference type="EMBL" id="DBA52136.1"/>
    </source>
</evidence>
<protein>
    <submittedName>
        <fullName evidence="1">ORF51</fullName>
    </submittedName>
</protein>
<accession>A0AAT9J7J6</accession>
<reference evidence="1" key="2">
    <citation type="submission" date="2024-03" db="EMBL/GenBank/DDBJ databases">
        <authorList>
            <person name="Ni Y."/>
            <person name="Xu T."/>
            <person name="Yan S."/>
            <person name="Chen L."/>
            <person name="Wang Y."/>
        </authorList>
    </citation>
    <scope>NUCLEOTIDE SEQUENCE</scope>
    <source>
        <strain evidence="1">NMM1</strain>
    </source>
</reference>
<sequence length="113" mass="13315">MNLQEIENCIIAVKPTMKEEFQAHFLRAICESENFEDSKPNIQKRMMELYPTKIGYNWASCPVWKAVLNKQCPSKEKLFSFDKKTKVYKMNNDEPITEAQREKLIGLVRDLLK</sequence>
<reference evidence="1" key="1">
    <citation type="journal article" date="2024" name="Environ. Microbiol. Rep.">
        <title>Hiding in plain sight: The discovery of complete genomes of 11 hypothetical spindle-shaped viruses that putatively infect mesophilic ammonia-oxidizing archaea.</title>
        <authorList>
            <person name="Ni Y."/>
            <person name="Xu T."/>
            <person name="Yan S."/>
            <person name="Chen L."/>
            <person name="Wang Y."/>
        </authorList>
    </citation>
    <scope>NUCLEOTIDE SEQUENCE</scope>
    <source>
        <strain evidence="1">NMM1</strain>
    </source>
</reference>
<organism evidence="1">
    <name type="scientific">Nitrosopumilaceae spindle-shaped virus</name>
    <dbReference type="NCBI Taxonomy" id="3065433"/>
    <lineage>
        <taxon>Viruses</taxon>
    </lineage>
</organism>